<dbReference type="PANTHER" id="PTHR33116">
    <property type="entry name" value="REVERSE TRANSCRIPTASE ZINC-BINDING DOMAIN-CONTAINING PROTEIN-RELATED-RELATED"/>
    <property type="match status" value="1"/>
</dbReference>
<dbReference type="InterPro" id="IPR000477">
    <property type="entry name" value="RT_dom"/>
</dbReference>
<feature type="domain" description="Reverse transcriptase" evidence="1">
    <location>
        <begin position="1"/>
        <end position="149"/>
    </location>
</feature>
<dbReference type="PANTHER" id="PTHR33116:SF78">
    <property type="entry name" value="OS12G0587133 PROTEIN"/>
    <property type="match status" value="1"/>
</dbReference>
<dbReference type="PROSITE" id="PS50878">
    <property type="entry name" value="RT_POL"/>
    <property type="match status" value="1"/>
</dbReference>
<dbReference type="Pfam" id="PF00078">
    <property type="entry name" value="RVT_1"/>
    <property type="match status" value="1"/>
</dbReference>
<dbReference type="Pfam" id="PF13966">
    <property type="entry name" value="zf-RVT"/>
    <property type="match status" value="2"/>
</dbReference>
<sequence length="645" mass="73605">MQCVTSASASVLVNGCPTDEFHFERGLRQGDPLSPFLFLLATEGLHVLMEAMVSNSVFTPYGIGLQNSVYISHLRFADDTLLIGEKSWANVRALKAVLLLFENISGLRVNFHKSILYGININKSWLLEAASVMCCKYGQLPFLYLGLPIGGDPRKLNFWYPLVDRIRNRLSGWKCKNLSIGGRLILLKSVLSSIPVYYLSFFSAPSGIISSLDSIFCHFFGGGCEDNRKIAWINWDTVCLRKEVGGLGVRRLKEFNYSLLGKWVWPLLVEHDRLWSMVLKAKYGEEGGRVRFEEGVGSVWWRSLNRVRSGAGLLDSRWLKDNLIRKIGNGREALFWKDPWLDDCSLAQSFRRLFDLAENKLITVHDMYEAGWGVGGEAWKWRRRLYAWEEDLVLECTVHLSNVVLDLFLMTQNVTYNADYDRFLWLKSVPLKVNIFVWHLFLNMLRTKLNLHRRGVLDEQQLSCATSCGKLEDLDHLFFQCDVYGRLWSMISNWLGVTTAFPGSANLHSTHFCGLGGFSRGTNAMLIIIWVLALPAPMDMDGQDSIGWGGTSTKAFTIQSAYVYQSARGQTFEGDWKALWNWKGPHRIQTFMWMAAHERLLTNYRRSKWGVGISPMCSGCDRENETTLHGLDLQEYQQPTSRNSK</sequence>
<dbReference type="InterPro" id="IPR026960">
    <property type="entry name" value="RVT-Znf"/>
</dbReference>
<reference evidence="3" key="1">
    <citation type="journal article" date="2017" name="Front. Plant Sci.">
        <title>Climate Clever Clovers: New Paradigm to Reduce the Environmental Footprint of Ruminants by Breeding Low Methanogenic Forages Utilizing Haplotype Variation.</title>
        <authorList>
            <person name="Kaur P."/>
            <person name="Appels R."/>
            <person name="Bayer P.E."/>
            <person name="Keeble-Gagnere G."/>
            <person name="Wang J."/>
            <person name="Hirakawa H."/>
            <person name="Shirasawa K."/>
            <person name="Vercoe P."/>
            <person name="Stefanova K."/>
            <person name="Durmic Z."/>
            <person name="Nichols P."/>
            <person name="Revell C."/>
            <person name="Isobe S.N."/>
            <person name="Edwards D."/>
            <person name="Erskine W."/>
        </authorList>
    </citation>
    <scope>NUCLEOTIDE SEQUENCE [LARGE SCALE GENOMIC DNA]</scope>
    <source>
        <strain evidence="3">cv. Daliak</strain>
    </source>
</reference>
<evidence type="ECO:0000259" key="1">
    <source>
        <dbReference type="PROSITE" id="PS50878"/>
    </source>
</evidence>
<protein>
    <recommendedName>
        <fullName evidence="1">Reverse transcriptase domain-containing protein</fullName>
    </recommendedName>
</protein>
<evidence type="ECO:0000313" key="2">
    <source>
        <dbReference type="EMBL" id="GAU51869.1"/>
    </source>
</evidence>
<dbReference type="Proteomes" id="UP000242715">
    <property type="component" value="Unassembled WGS sequence"/>
</dbReference>
<keyword evidence="3" id="KW-1185">Reference proteome</keyword>
<name>A0A2Z6PV89_TRISU</name>
<organism evidence="2 3">
    <name type="scientific">Trifolium subterraneum</name>
    <name type="common">Subterranean clover</name>
    <dbReference type="NCBI Taxonomy" id="3900"/>
    <lineage>
        <taxon>Eukaryota</taxon>
        <taxon>Viridiplantae</taxon>
        <taxon>Streptophyta</taxon>
        <taxon>Embryophyta</taxon>
        <taxon>Tracheophyta</taxon>
        <taxon>Spermatophyta</taxon>
        <taxon>Magnoliopsida</taxon>
        <taxon>eudicotyledons</taxon>
        <taxon>Gunneridae</taxon>
        <taxon>Pentapetalae</taxon>
        <taxon>rosids</taxon>
        <taxon>fabids</taxon>
        <taxon>Fabales</taxon>
        <taxon>Fabaceae</taxon>
        <taxon>Papilionoideae</taxon>
        <taxon>50 kb inversion clade</taxon>
        <taxon>NPAAA clade</taxon>
        <taxon>Hologalegina</taxon>
        <taxon>IRL clade</taxon>
        <taxon>Trifolieae</taxon>
        <taxon>Trifolium</taxon>
    </lineage>
</organism>
<accession>A0A2Z6PV89</accession>
<proteinExistence type="predicted"/>
<dbReference type="AlphaFoldDB" id="A0A2Z6PV89"/>
<evidence type="ECO:0000313" key="3">
    <source>
        <dbReference type="Proteomes" id="UP000242715"/>
    </source>
</evidence>
<dbReference type="OrthoDB" id="1932527at2759"/>
<gene>
    <name evidence="2" type="ORF">TSUD_376730</name>
</gene>
<dbReference type="EMBL" id="DF975786">
    <property type="protein sequence ID" value="GAU51869.1"/>
    <property type="molecule type" value="Genomic_DNA"/>
</dbReference>